<evidence type="ECO:0000256" key="3">
    <source>
        <dbReference type="ARBA" id="ARBA00023125"/>
    </source>
</evidence>
<protein>
    <recommendedName>
        <fullName evidence="8">HTH psq-type domain-containing protein</fullName>
    </recommendedName>
</protein>
<feature type="compositionally biased region" description="Basic and acidic residues" evidence="7">
    <location>
        <begin position="258"/>
        <end position="274"/>
    </location>
</feature>
<dbReference type="InterPro" id="IPR009057">
    <property type="entry name" value="Homeodomain-like_sf"/>
</dbReference>
<dbReference type="PROSITE" id="PS50960">
    <property type="entry name" value="HTH_PSQ"/>
    <property type="match status" value="1"/>
</dbReference>
<gene>
    <name evidence="9" type="ORF">COCON_G00221260</name>
</gene>
<feature type="region of interest" description="Disordered" evidence="7">
    <location>
        <begin position="503"/>
        <end position="574"/>
    </location>
</feature>
<feature type="compositionally biased region" description="Polar residues" evidence="7">
    <location>
        <begin position="233"/>
        <end position="245"/>
    </location>
</feature>
<evidence type="ECO:0000259" key="8">
    <source>
        <dbReference type="PROSITE" id="PS50960"/>
    </source>
</evidence>
<evidence type="ECO:0000256" key="4">
    <source>
        <dbReference type="ARBA" id="ARBA00023163"/>
    </source>
</evidence>
<feature type="region of interest" description="Disordered" evidence="7">
    <location>
        <begin position="153"/>
        <end position="189"/>
    </location>
</feature>
<evidence type="ECO:0000256" key="2">
    <source>
        <dbReference type="ARBA" id="ARBA00023015"/>
    </source>
</evidence>
<reference evidence="9" key="1">
    <citation type="journal article" date="2023" name="Science">
        <title>Genome structures resolve the early diversification of teleost fishes.</title>
        <authorList>
            <person name="Parey E."/>
            <person name="Louis A."/>
            <person name="Montfort J."/>
            <person name="Bouchez O."/>
            <person name="Roques C."/>
            <person name="Iampietro C."/>
            <person name="Lluch J."/>
            <person name="Castinel A."/>
            <person name="Donnadieu C."/>
            <person name="Desvignes T."/>
            <person name="Floi Bucao C."/>
            <person name="Jouanno E."/>
            <person name="Wen M."/>
            <person name="Mejri S."/>
            <person name="Dirks R."/>
            <person name="Jansen H."/>
            <person name="Henkel C."/>
            <person name="Chen W.J."/>
            <person name="Zahm M."/>
            <person name="Cabau C."/>
            <person name="Klopp C."/>
            <person name="Thompson A.W."/>
            <person name="Robinson-Rechavi M."/>
            <person name="Braasch I."/>
            <person name="Lecointre G."/>
            <person name="Bobe J."/>
            <person name="Postlethwait J.H."/>
            <person name="Berthelot C."/>
            <person name="Roest Crollius H."/>
            <person name="Guiguen Y."/>
        </authorList>
    </citation>
    <scope>NUCLEOTIDE SEQUENCE</scope>
    <source>
        <strain evidence="9">Concon-B</strain>
    </source>
</reference>
<dbReference type="GO" id="GO:0005634">
    <property type="term" value="C:nucleus"/>
    <property type="evidence" value="ECO:0007669"/>
    <property type="project" value="UniProtKB-SubCell"/>
</dbReference>
<keyword evidence="5 6" id="KW-0539">Nucleus</keyword>
<dbReference type="FunFam" id="1.10.10.60:FF:000019">
    <property type="entry name" value="Ligand-dependent corepressor isoform 1"/>
    <property type="match status" value="1"/>
</dbReference>
<evidence type="ECO:0000313" key="10">
    <source>
        <dbReference type="Proteomes" id="UP001152803"/>
    </source>
</evidence>
<dbReference type="Pfam" id="PF05225">
    <property type="entry name" value="HTH_psq"/>
    <property type="match status" value="1"/>
</dbReference>
<dbReference type="Gene3D" id="1.10.10.60">
    <property type="entry name" value="Homeodomain-like"/>
    <property type="match status" value="1"/>
</dbReference>
<dbReference type="EMBL" id="JAFJMO010000018">
    <property type="protein sequence ID" value="KAJ8250204.1"/>
    <property type="molecule type" value="Genomic_DNA"/>
</dbReference>
<dbReference type="PANTHER" id="PTHR21545:SF14">
    <property type="entry name" value="LIGAND-DEPENDENT COREPRESSOR"/>
    <property type="match status" value="1"/>
</dbReference>
<feature type="region of interest" description="Disordered" evidence="7">
    <location>
        <begin position="323"/>
        <end position="363"/>
    </location>
</feature>
<dbReference type="InterPro" id="IPR007889">
    <property type="entry name" value="HTH_Psq"/>
</dbReference>
<evidence type="ECO:0000256" key="1">
    <source>
        <dbReference type="ARBA" id="ARBA00004123"/>
    </source>
</evidence>
<dbReference type="SUPFAM" id="SSF46689">
    <property type="entry name" value="Homeodomain-like"/>
    <property type="match status" value="1"/>
</dbReference>
<keyword evidence="4" id="KW-0804">Transcription</keyword>
<feature type="region of interest" description="Disordered" evidence="7">
    <location>
        <begin position="423"/>
        <end position="463"/>
    </location>
</feature>
<comment type="subcellular location">
    <subcellularLocation>
        <location evidence="1 6">Nucleus</location>
    </subcellularLocation>
</comment>
<name>A0A9Q1HNC4_CONCO</name>
<evidence type="ECO:0000256" key="6">
    <source>
        <dbReference type="PROSITE-ProRule" id="PRU00320"/>
    </source>
</evidence>
<keyword evidence="3 6" id="KW-0238">DNA-binding</keyword>
<dbReference type="Proteomes" id="UP001152803">
    <property type="component" value="Unassembled WGS sequence"/>
</dbReference>
<evidence type="ECO:0000313" key="9">
    <source>
        <dbReference type="EMBL" id="KAJ8250204.1"/>
    </source>
</evidence>
<dbReference type="GO" id="GO:0003677">
    <property type="term" value="F:DNA binding"/>
    <property type="evidence" value="ECO:0007669"/>
    <property type="project" value="UniProtKB-UniRule"/>
</dbReference>
<evidence type="ECO:0000256" key="7">
    <source>
        <dbReference type="SAM" id="MobiDB-lite"/>
    </source>
</evidence>
<feature type="domain" description="HTH psq-type" evidence="8">
    <location>
        <begin position="455"/>
        <end position="507"/>
    </location>
</feature>
<dbReference type="GO" id="GO:0006357">
    <property type="term" value="P:regulation of transcription by RNA polymerase II"/>
    <property type="evidence" value="ECO:0007669"/>
    <property type="project" value="TreeGrafter"/>
</dbReference>
<dbReference type="PANTHER" id="PTHR21545">
    <property type="entry name" value="TRANSCRIPTION FACTOR MLR1/2"/>
    <property type="match status" value="1"/>
</dbReference>
<keyword evidence="2" id="KW-0805">Transcription regulation</keyword>
<feature type="DNA-binding region" description="H-T-H motif" evidence="6">
    <location>
        <begin position="483"/>
        <end position="503"/>
    </location>
</feature>
<feature type="compositionally biased region" description="Polar residues" evidence="7">
    <location>
        <begin position="165"/>
        <end position="175"/>
    </location>
</feature>
<dbReference type="OrthoDB" id="10028342at2759"/>
<accession>A0A9Q1HNC4</accession>
<proteinExistence type="predicted"/>
<feature type="region of interest" description="Disordered" evidence="7">
    <location>
        <begin position="231"/>
        <end position="283"/>
    </location>
</feature>
<feature type="compositionally biased region" description="Low complexity" evidence="7">
    <location>
        <begin position="153"/>
        <end position="164"/>
    </location>
</feature>
<comment type="caution">
    <text evidence="9">The sequence shown here is derived from an EMBL/GenBank/DDBJ whole genome shotgun (WGS) entry which is preliminary data.</text>
</comment>
<evidence type="ECO:0000256" key="5">
    <source>
        <dbReference type="ARBA" id="ARBA00023242"/>
    </source>
</evidence>
<feature type="compositionally biased region" description="Pro residues" evidence="7">
    <location>
        <begin position="536"/>
        <end position="550"/>
    </location>
</feature>
<feature type="compositionally biased region" description="Low complexity" evidence="7">
    <location>
        <begin position="176"/>
        <end position="189"/>
    </location>
</feature>
<keyword evidence="10" id="KW-1185">Reference proteome</keyword>
<dbReference type="AlphaFoldDB" id="A0A9Q1HNC4"/>
<sequence>MASLCRRQQCTIERRGFRQELDSWRHKLIHCVGFESILQGLFGRGLVDDLTLFKDCEPEDVSDWSFNKRCLFCCLRRQKVQEHLLGFNSQDLEGGEQSLCSQEQSKINKLEKQAEEFLNAVFCRKEIPSFSDPHIPLVAREIMQRMIRQFASEYTSKSSSSQDSLQPNGTEDQNLPQAPSAGPVPAASAQNPVLSQLLMADQDSPLDLTIRKPEAEPSEQDGVLDLSFKKSRASGSLSHRNSQACPATPMKGRAATGADRRQGGLPDGMRERLGRSAPLKPPLTRSLQIAQELHASRLSDAARPLLSEDGSWNPKFDGLLKLKPGGGSNDVKDHLPPFLESSGAFRKGSPQAKPPKEPAVRLSPPVDLKIPQVRGVDLSGASHEVYGYGALAVGPHLENALGRKVRSILPKHGRRSCVRAALDPGPDFWGPADRPASGHRYVTSDPDDPSLKQPRKKRGRYRQYNTDLLEEAIGVVMGGKMSVSKAQTVYGIPHSTLEYKVKERLGTLKHPPKKKMKPTQAEEPDATAEPQNEPSPTVPIPEPQTSPTPEPKTKASPVPAEDDGVQGASNSKDE</sequence>
<organism evidence="9 10">
    <name type="scientific">Conger conger</name>
    <name type="common">Conger eel</name>
    <name type="synonym">Muraena conger</name>
    <dbReference type="NCBI Taxonomy" id="82655"/>
    <lineage>
        <taxon>Eukaryota</taxon>
        <taxon>Metazoa</taxon>
        <taxon>Chordata</taxon>
        <taxon>Craniata</taxon>
        <taxon>Vertebrata</taxon>
        <taxon>Euteleostomi</taxon>
        <taxon>Actinopterygii</taxon>
        <taxon>Neopterygii</taxon>
        <taxon>Teleostei</taxon>
        <taxon>Anguilliformes</taxon>
        <taxon>Congridae</taxon>
        <taxon>Conger</taxon>
    </lineage>
</organism>